<organism evidence="2 3">
    <name type="scientific">Persicobacter diffluens</name>
    <dbReference type="NCBI Taxonomy" id="981"/>
    <lineage>
        <taxon>Bacteria</taxon>
        <taxon>Pseudomonadati</taxon>
        <taxon>Bacteroidota</taxon>
        <taxon>Cytophagia</taxon>
        <taxon>Cytophagales</taxon>
        <taxon>Persicobacteraceae</taxon>
        <taxon>Persicobacter</taxon>
    </lineage>
</organism>
<feature type="transmembrane region" description="Helical" evidence="1">
    <location>
        <begin position="39"/>
        <end position="58"/>
    </location>
</feature>
<dbReference type="Gene3D" id="1.25.40.10">
    <property type="entry name" value="Tetratricopeptide repeat domain"/>
    <property type="match status" value="1"/>
</dbReference>
<protein>
    <recommendedName>
        <fullName evidence="4">Tetratricopeptide repeat protein</fullName>
    </recommendedName>
</protein>
<keyword evidence="1" id="KW-0472">Membrane</keyword>
<name>A0AAN5AM62_9BACT</name>
<feature type="transmembrane region" description="Helical" evidence="1">
    <location>
        <begin position="12"/>
        <end position="33"/>
    </location>
</feature>
<reference evidence="2 3" key="1">
    <citation type="submission" date="2021-12" db="EMBL/GenBank/DDBJ databases">
        <title>Genome sequencing of bacteria with rrn-lacking chromosome and rrn-plasmid.</title>
        <authorList>
            <person name="Anda M."/>
            <person name="Iwasaki W."/>
        </authorList>
    </citation>
    <scope>NUCLEOTIDE SEQUENCE [LARGE SCALE GENOMIC DNA]</scope>
    <source>
        <strain evidence="2 3">NBRC 15940</strain>
    </source>
</reference>
<proteinExistence type="predicted"/>
<keyword evidence="1" id="KW-1133">Transmembrane helix</keyword>
<dbReference type="InterPro" id="IPR011990">
    <property type="entry name" value="TPR-like_helical_dom_sf"/>
</dbReference>
<evidence type="ECO:0000313" key="2">
    <source>
        <dbReference type="EMBL" id="GJM64735.1"/>
    </source>
</evidence>
<evidence type="ECO:0000313" key="3">
    <source>
        <dbReference type="Proteomes" id="UP001310022"/>
    </source>
</evidence>
<dbReference type="RefSeq" id="WP_338239796.1">
    <property type="nucleotide sequence ID" value="NZ_BQKE01000006.1"/>
</dbReference>
<feature type="transmembrane region" description="Helical" evidence="1">
    <location>
        <begin position="65"/>
        <end position="86"/>
    </location>
</feature>
<dbReference type="EMBL" id="BQKE01000006">
    <property type="protein sequence ID" value="GJM64735.1"/>
    <property type="molecule type" value="Genomic_DNA"/>
</dbReference>
<evidence type="ECO:0000256" key="1">
    <source>
        <dbReference type="SAM" id="Phobius"/>
    </source>
</evidence>
<keyword evidence="3" id="KW-1185">Reference proteome</keyword>
<sequence>MKHKINRFYSYVLLAIVVFLSYNFLAGNITVGLGLGDIIFIPIILIIFFSYLITLIINRKKAKNIIIINIIFTLPIMWLILSVTIWRGVQYPWNGELFFPSKESKRLYAEKEKNWISERDSLIHLIELDPNEINAYAKIGRLSSLLGEETEALNYYKIGAKKGDNFSKYLLAKEYEARDMKDKAIFLYREILDTDSTHQVAKIELRRLLN</sequence>
<evidence type="ECO:0008006" key="4">
    <source>
        <dbReference type="Google" id="ProtNLM"/>
    </source>
</evidence>
<dbReference type="SUPFAM" id="SSF48452">
    <property type="entry name" value="TPR-like"/>
    <property type="match status" value="1"/>
</dbReference>
<keyword evidence="1" id="KW-0812">Transmembrane</keyword>
<gene>
    <name evidence="2" type="ORF">PEDI_52870</name>
</gene>
<comment type="caution">
    <text evidence="2">The sequence shown here is derived from an EMBL/GenBank/DDBJ whole genome shotgun (WGS) entry which is preliminary data.</text>
</comment>
<accession>A0AAN5AM62</accession>
<dbReference type="Proteomes" id="UP001310022">
    <property type="component" value="Unassembled WGS sequence"/>
</dbReference>
<dbReference type="AlphaFoldDB" id="A0AAN5AM62"/>